<accession>A0A1R1Q793</accession>
<reference evidence="1 2" key="1">
    <citation type="submission" date="2017-01" db="EMBL/GenBank/DDBJ databases">
        <title>Bacillus phylogenomics.</title>
        <authorList>
            <person name="Dunlap C."/>
        </authorList>
    </citation>
    <scope>NUCLEOTIDE SEQUENCE [LARGE SCALE GENOMIC DNA]</scope>
    <source>
        <strain evidence="1 2">NRRL B-41282</strain>
    </source>
</reference>
<name>A0A1R1Q793_9BACI</name>
<keyword evidence="2" id="KW-1185">Reference proteome</keyword>
<gene>
    <name evidence="1" type="ORF">BW143_22010</name>
</gene>
<accession>A0A1R1RFI9</accession>
<dbReference type="Proteomes" id="UP000187367">
    <property type="component" value="Unassembled WGS sequence"/>
</dbReference>
<sequence>MNTTEIYVRLKDSRGKGNYRHTYCVYVSDWFPKNYLKTKHQQTANVIKDNLEKKYCEPLEDFELRYIPLTVFHDGELKNQDIIESLIDNYLIAPLEEVKSVYKSTDFLKEEWKEKRRKRKSKFVIRTNRIMLGSRKRRSLENAYEGLVKLSDSIEKARELKEPVLA</sequence>
<dbReference type="RefSeq" id="WP_076764083.1">
    <property type="nucleotide sequence ID" value="NZ_JARMMH010000031.1"/>
</dbReference>
<dbReference type="EMBL" id="MTJL01000062">
    <property type="protein sequence ID" value="OMH98075.1"/>
    <property type="molecule type" value="Genomic_DNA"/>
</dbReference>
<organism evidence="1 2">
    <name type="scientific">Bacillus swezeyi</name>
    <dbReference type="NCBI Taxonomy" id="1925020"/>
    <lineage>
        <taxon>Bacteria</taxon>
        <taxon>Bacillati</taxon>
        <taxon>Bacillota</taxon>
        <taxon>Bacilli</taxon>
        <taxon>Bacillales</taxon>
        <taxon>Bacillaceae</taxon>
        <taxon>Bacillus</taxon>
    </lineage>
</organism>
<evidence type="ECO:0000313" key="2">
    <source>
        <dbReference type="Proteomes" id="UP000187367"/>
    </source>
</evidence>
<evidence type="ECO:0000313" key="1">
    <source>
        <dbReference type="EMBL" id="OMH98075.1"/>
    </source>
</evidence>
<proteinExistence type="predicted"/>
<dbReference type="AlphaFoldDB" id="A0A1R1Q793"/>
<protein>
    <submittedName>
        <fullName evidence="1">Uncharacterized protein</fullName>
    </submittedName>
</protein>
<comment type="caution">
    <text evidence="1">The sequence shown here is derived from an EMBL/GenBank/DDBJ whole genome shotgun (WGS) entry which is preliminary data.</text>
</comment>